<name>A0ABN2L941_9MICO</name>
<accession>A0ABN2L941</accession>
<dbReference type="RefSeq" id="WP_344079847.1">
    <property type="nucleotide sequence ID" value="NZ_BAAAPO010000003.1"/>
</dbReference>
<gene>
    <name evidence="5" type="ORF">GCM10009811_01480</name>
</gene>
<dbReference type="InterPro" id="IPR036265">
    <property type="entry name" value="HIT-like_sf"/>
</dbReference>
<keyword evidence="6" id="KW-1185">Reference proteome</keyword>
<keyword evidence="1" id="KW-0547">Nucleotide-binding</keyword>
<dbReference type="PANTHER" id="PTHR42997:SF1">
    <property type="entry name" value="AP-4-A PHOSPHORYLASE"/>
    <property type="match status" value="1"/>
</dbReference>
<evidence type="ECO:0000313" key="5">
    <source>
        <dbReference type="EMBL" id="GAA1779869.1"/>
    </source>
</evidence>
<organism evidence="5 6">
    <name type="scientific">Nostocoides veronense</name>
    <dbReference type="NCBI Taxonomy" id="330836"/>
    <lineage>
        <taxon>Bacteria</taxon>
        <taxon>Bacillati</taxon>
        <taxon>Actinomycetota</taxon>
        <taxon>Actinomycetes</taxon>
        <taxon>Micrococcales</taxon>
        <taxon>Intrasporangiaceae</taxon>
        <taxon>Nostocoides</taxon>
    </lineage>
</organism>
<dbReference type="PROSITE" id="PS51084">
    <property type="entry name" value="HIT_2"/>
    <property type="match status" value="1"/>
</dbReference>
<dbReference type="CDD" id="cd01275">
    <property type="entry name" value="FHIT"/>
    <property type="match status" value="1"/>
</dbReference>
<protein>
    <submittedName>
        <fullName evidence="5">HIT domain-containing protein</fullName>
    </submittedName>
</protein>
<dbReference type="Gene3D" id="3.30.428.10">
    <property type="entry name" value="HIT-like"/>
    <property type="match status" value="1"/>
</dbReference>
<dbReference type="InterPro" id="IPR011146">
    <property type="entry name" value="HIT-like"/>
</dbReference>
<dbReference type="PANTHER" id="PTHR42997">
    <property type="entry name" value="HIT FAMILY HYDROLASE"/>
    <property type="match status" value="1"/>
</dbReference>
<dbReference type="SUPFAM" id="SSF54197">
    <property type="entry name" value="HIT-like"/>
    <property type="match status" value="1"/>
</dbReference>
<dbReference type="InterPro" id="IPR039383">
    <property type="entry name" value="FHIT"/>
</dbReference>
<feature type="region of interest" description="Disordered" evidence="3">
    <location>
        <begin position="1"/>
        <end position="26"/>
    </location>
</feature>
<feature type="domain" description="HIT" evidence="4">
    <location>
        <begin position="56"/>
        <end position="164"/>
    </location>
</feature>
<sequence length="199" mass="21117">MCSSDGAGTSPYADRTGPAADLPGSPDGFERLWTPHRLAYIRGERPDPNEGQGCPFCAAPTRADDEGLVVYRGEHCYVVMNLFPYNPGHVLICPYRHVSLYIDLTDEETLEFSALTKAAIAALSAASAPHGFNIGMNQGEVAGAGVAAHLHQHVVPRWGGDANFLPIIGRTKALPALLEDVRSQLVAAWPTTPGSAPSA</sequence>
<proteinExistence type="predicted"/>
<feature type="short sequence motif" description="Histidine triad motif" evidence="2">
    <location>
        <begin position="149"/>
        <end position="153"/>
    </location>
</feature>
<dbReference type="Pfam" id="PF01230">
    <property type="entry name" value="HIT"/>
    <property type="match status" value="1"/>
</dbReference>
<evidence type="ECO:0000256" key="1">
    <source>
        <dbReference type="ARBA" id="ARBA00022741"/>
    </source>
</evidence>
<dbReference type="InterPro" id="IPR052908">
    <property type="entry name" value="AP-4-A_phosphorylase"/>
</dbReference>
<comment type="caution">
    <text evidence="5">The sequence shown here is derived from an EMBL/GenBank/DDBJ whole genome shotgun (WGS) entry which is preliminary data.</text>
</comment>
<evidence type="ECO:0000259" key="4">
    <source>
        <dbReference type="PROSITE" id="PS51084"/>
    </source>
</evidence>
<evidence type="ECO:0000256" key="3">
    <source>
        <dbReference type="SAM" id="MobiDB-lite"/>
    </source>
</evidence>
<evidence type="ECO:0000256" key="2">
    <source>
        <dbReference type="PROSITE-ProRule" id="PRU00464"/>
    </source>
</evidence>
<dbReference type="EMBL" id="BAAAPO010000003">
    <property type="protein sequence ID" value="GAA1779869.1"/>
    <property type="molecule type" value="Genomic_DNA"/>
</dbReference>
<dbReference type="Proteomes" id="UP001499938">
    <property type="component" value="Unassembled WGS sequence"/>
</dbReference>
<evidence type="ECO:0000313" key="6">
    <source>
        <dbReference type="Proteomes" id="UP001499938"/>
    </source>
</evidence>
<reference evidence="5 6" key="1">
    <citation type="journal article" date="2019" name="Int. J. Syst. Evol. Microbiol.">
        <title>The Global Catalogue of Microorganisms (GCM) 10K type strain sequencing project: providing services to taxonomists for standard genome sequencing and annotation.</title>
        <authorList>
            <consortium name="The Broad Institute Genomics Platform"/>
            <consortium name="The Broad Institute Genome Sequencing Center for Infectious Disease"/>
            <person name="Wu L."/>
            <person name="Ma J."/>
        </authorList>
    </citation>
    <scope>NUCLEOTIDE SEQUENCE [LARGE SCALE GENOMIC DNA]</scope>
    <source>
        <strain evidence="5 6">JCM 15592</strain>
    </source>
</reference>